<dbReference type="OrthoDB" id="1450227at2"/>
<evidence type="ECO:0000256" key="1">
    <source>
        <dbReference type="SAM" id="MobiDB-lite"/>
    </source>
</evidence>
<comment type="caution">
    <text evidence="2">The sequence shown here is derived from an EMBL/GenBank/DDBJ whole genome shotgun (WGS) entry which is preliminary data.</text>
</comment>
<name>A0A502F200_9FLAO</name>
<accession>A0A502F200</accession>
<reference evidence="2 3" key="1">
    <citation type="journal article" date="2019" name="Environ. Microbiol.">
        <title>Species interactions and distinct microbial communities in high Arctic permafrost affected cryosols are associated with the CH4 and CO2 gas fluxes.</title>
        <authorList>
            <person name="Altshuler I."/>
            <person name="Hamel J."/>
            <person name="Turney S."/>
            <person name="Magnuson E."/>
            <person name="Levesque R."/>
            <person name="Greer C."/>
            <person name="Whyte L.G."/>
        </authorList>
    </citation>
    <scope>NUCLEOTIDE SEQUENCE [LARGE SCALE GENOMIC DNA]</scope>
    <source>
        <strain evidence="2 3">42</strain>
    </source>
</reference>
<feature type="compositionally biased region" description="Polar residues" evidence="1">
    <location>
        <begin position="452"/>
        <end position="463"/>
    </location>
</feature>
<keyword evidence="3" id="KW-1185">Reference proteome</keyword>
<protein>
    <submittedName>
        <fullName evidence="2">Uncharacterized protein</fullName>
    </submittedName>
</protein>
<proteinExistence type="predicted"/>
<evidence type="ECO:0000313" key="2">
    <source>
        <dbReference type="EMBL" id="TPG44053.1"/>
    </source>
</evidence>
<evidence type="ECO:0000313" key="3">
    <source>
        <dbReference type="Proteomes" id="UP000319700"/>
    </source>
</evidence>
<feature type="region of interest" description="Disordered" evidence="1">
    <location>
        <begin position="452"/>
        <end position="472"/>
    </location>
</feature>
<dbReference type="AlphaFoldDB" id="A0A502F200"/>
<dbReference type="Proteomes" id="UP000319700">
    <property type="component" value="Unassembled WGS sequence"/>
</dbReference>
<dbReference type="EMBL" id="RCZH01000003">
    <property type="protein sequence ID" value="TPG44053.1"/>
    <property type="molecule type" value="Genomic_DNA"/>
</dbReference>
<gene>
    <name evidence="2" type="ORF">EAH81_05740</name>
</gene>
<sequence length="472" mass="51430">MAFERKNCNKGMKNNKLGKLKITKRIFLFVLTLALTNCQDSENLTTQEQSTIKTVSINDAKAFLTRSTNSPSSKLSSSEISNLEFDKATLEKINGSDQLLTVIPFATNNEVRNDRVLVVKINDEIRSVIYSMQADEKLVQGFFSGKLFIYSLEGDFINGYRVKDGIIETQYVKSNSTTSSTSKTNIVDLKEVLVPRKPKLTNGTDWDAIWGSAGSSMGWSPVGGGGGMSWDSTGGGGAGSSSSTTAPIAIEKQIISDSLNNCPKEALEQLKKGTNASIAKILSKLGASKVFTVTIKSSSKVVRPASSTISSPNNYNIAVSTNYTSATSLFRASNLLHEIVHCYFFSLVDDYTAKNNPAIFNDFPTLFQKFVDKKYPGSKDSAHHDEMANSYVNAIGAALQEFQTGIAVKEGETPNQIYTDLAWGGLQEAPIFMQKFPVNSEEYKRIIGRYNGESTNSTINGQTPAGKPCNTK</sequence>
<dbReference type="RefSeq" id="WP_140504697.1">
    <property type="nucleotide sequence ID" value="NZ_RCZH01000003.1"/>
</dbReference>
<organism evidence="2 3">
    <name type="scientific">Flavobacterium pectinovorum</name>
    <dbReference type="NCBI Taxonomy" id="29533"/>
    <lineage>
        <taxon>Bacteria</taxon>
        <taxon>Pseudomonadati</taxon>
        <taxon>Bacteroidota</taxon>
        <taxon>Flavobacteriia</taxon>
        <taxon>Flavobacteriales</taxon>
        <taxon>Flavobacteriaceae</taxon>
        <taxon>Flavobacterium</taxon>
    </lineage>
</organism>